<accession>A0A1F4XF14</accession>
<evidence type="ECO:0000313" key="3">
    <source>
        <dbReference type="EMBL" id="OGC80258.1"/>
    </source>
</evidence>
<dbReference type="EMBL" id="MEWX01000026">
    <property type="protein sequence ID" value="OGC80258.1"/>
    <property type="molecule type" value="Genomic_DNA"/>
</dbReference>
<dbReference type="SUPFAM" id="SSF51735">
    <property type="entry name" value="NAD(P)-binding Rossmann-fold domains"/>
    <property type="match status" value="1"/>
</dbReference>
<proteinExistence type="inferred from homology"/>
<organism evidence="3 4">
    <name type="scientific">Candidatus Adlerbacteria bacterium RIFCSPLOWO2_01_FULL_51_16</name>
    <dbReference type="NCBI Taxonomy" id="1797243"/>
    <lineage>
        <taxon>Bacteria</taxon>
        <taxon>Candidatus Adleribacteriota</taxon>
    </lineage>
</organism>
<comment type="similarity">
    <text evidence="1">Belongs to the short-chain dehydrogenases/reductases (SDR) family.</text>
</comment>
<evidence type="ECO:0000313" key="4">
    <source>
        <dbReference type="Proteomes" id="UP000176185"/>
    </source>
</evidence>
<dbReference type="AlphaFoldDB" id="A0A1F4XF14"/>
<dbReference type="PANTHER" id="PTHR43477">
    <property type="entry name" value="DIHYDROANTICAPSIN 7-DEHYDROGENASE"/>
    <property type="match status" value="1"/>
</dbReference>
<evidence type="ECO:0000256" key="1">
    <source>
        <dbReference type="ARBA" id="ARBA00006484"/>
    </source>
</evidence>
<evidence type="ECO:0008006" key="5">
    <source>
        <dbReference type="Google" id="ProtNLM"/>
    </source>
</evidence>
<sequence>MEKENAMATLIIGGTRGLGFEIGVLLAKRGSRVFTTGRSQRAIEGFTTVELPVNEKVAELQARLDTIVSELPHIDLLVFAAGFGEQGTIDELSDEHVLAMINVGLVLPALLLQRILKKQGGLKGLIAITSTSQWIPRKKEPVYTGVKAGLAMLANSVSLDSRVKKTLVVGPAGMDTGFWAGSGRDTAGMLSPQFVAKEVFKLWNEKFVYRLARILRDPPRVEVLEAR</sequence>
<dbReference type="STRING" id="1797243.A2943_00070"/>
<protein>
    <recommendedName>
        <fullName evidence="5">Short-chain dehydrogenase</fullName>
    </recommendedName>
</protein>
<dbReference type="InterPro" id="IPR051122">
    <property type="entry name" value="SDR_DHRS6-like"/>
</dbReference>
<dbReference type="InterPro" id="IPR036291">
    <property type="entry name" value="NAD(P)-bd_dom_sf"/>
</dbReference>
<gene>
    <name evidence="3" type="ORF">A2943_00070</name>
</gene>
<dbReference type="Gene3D" id="3.40.50.720">
    <property type="entry name" value="NAD(P)-binding Rossmann-like Domain"/>
    <property type="match status" value="1"/>
</dbReference>
<dbReference type="InterPro" id="IPR002347">
    <property type="entry name" value="SDR_fam"/>
</dbReference>
<name>A0A1F4XF14_9BACT</name>
<evidence type="ECO:0000256" key="2">
    <source>
        <dbReference type="ARBA" id="ARBA00023002"/>
    </source>
</evidence>
<comment type="caution">
    <text evidence="3">The sequence shown here is derived from an EMBL/GenBank/DDBJ whole genome shotgun (WGS) entry which is preliminary data.</text>
</comment>
<dbReference type="Pfam" id="PF00106">
    <property type="entry name" value="adh_short"/>
    <property type="match status" value="1"/>
</dbReference>
<dbReference type="CDD" id="cd05233">
    <property type="entry name" value="SDR_c"/>
    <property type="match status" value="1"/>
</dbReference>
<dbReference type="GO" id="GO:0016491">
    <property type="term" value="F:oxidoreductase activity"/>
    <property type="evidence" value="ECO:0007669"/>
    <property type="project" value="UniProtKB-KW"/>
</dbReference>
<reference evidence="3 4" key="1">
    <citation type="journal article" date="2016" name="Nat. Commun.">
        <title>Thousands of microbial genomes shed light on interconnected biogeochemical processes in an aquifer system.</title>
        <authorList>
            <person name="Anantharaman K."/>
            <person name="Brown C.T."/>
            <person name="Hug L.A."/>
            <person name="Sharon I."/>
            <person name="Castelle C.J."/>
            <person name="Probst A.J."/>
            <person name="Thomas B.C."/>
            <person name="Singh A."/>
            <person name="Wilkins M.J."/>
            <person name="Karaoz U."/>
            <person name="Brodie E.L."/>
            <person name="Williams K.H."/>
            <person name="Hubbard S.S."/>
            <person name="Banfield J.F."/>
        </authorList>
    </citation>
    <scope>NUCLEOTIDE SEQUENCE [LARGE SCALE GENOMIC DNA]</scope>
</reference>
<dbReference type="Proteomes" id="UP000176185">
    <property type="component" value="Unassembled WGS sequence"/>
</dbReference>
<keyword evidence="2" id="KW-0560">Oxidoreductase</keyword>
<dbReference type="PANTHER" id="PTHR43477:SF1">
    <property type="entry name" value="DIHYDROANTICAPSIN 7-DEHYDROGENASE"/>
    <property type="match status" value="1"/>
</dbReference>
<dbReference type="PRINTS" id="PR00081">
    <property type="entry name" value="GDHRDH"/>
</dbReference>